<evidence type="ECO:0000256" key="3">
    <source>
        <dbReference type="ARBA" id="ARBA00020843"/>
    </source>
</evidence>
<keyword evidence="14" id="KW-1185">Reference proteome</keyword>
<evidence type="ECO:0000256" key="10">
    <source>
        <dbReference type="ARBA" id="ARBA00023196"/>
    </source>
</evidence>
<keyword evidence="6" id="KW-0999">Mitochondrion inner membrane</keyword>
<keyword evidence="5" id="KW-0375">Hydrogen ion transport</keyword>
<dbReference type="GO" id="GO:0046933">
    <property type="term" value="F:proton-transporting ATP synthase activity, rotational mechanism"/>
    <property type="evidence" value="ECO:0007669"/>
    <property type="project" value="InterPro"/>
</dbReference>
<keyword evidence="8" id="KW-0496">Mitochondrion</keyword>
<dbReference type="GO" id="GO:0005743">
    <property type="term" value="C:mitochondrial inner membrane"/>
    <property type="evidence" value="ECO:0007669"/>
    <property type="project" value="UniProtKB-SubCell"/>
</dbReference>
<dbReference type="Proteomes" id="UP000244855">
    <property type="component" value="Unassembled WGS sequence"/>
</dbReference>
<gene>
    <name evidence="13" type="ORF">DM02DRAFT_666207</name>
</gene>
<dbReference type="PRINTS" id="PR00126">
    <property type="entry name" value="ATPASEGAMMA"/>
</dbReference>
<evidence type="ECO:0000256" key="8">
    <source>
        <dbReference type="ARBA" id="ARBA00023128"/>
    </source>
</evidence>
<dbReference type="PROSITE" id="PS00153">
    <property type="entry name" value="ATPASE_GAMMA"/>
    <property type="match status" value="1"/>
</dbReference>
<dbReference type="Gene3D" id="1.10.287.80">
    <property type="entry name" value="ATP synthase, gamma subunit, helix hairpin domain"/>
    <property type="match status" value="1"/>
</dbReference>
<dbReference type="NCBIfam" id="TIGR01146">
    <property type="entry name" value="ATPsyn_F1gamma"/>
    <property type="match status" value="1"/>
</dbReference>
<keyword evidence="10" id="KW-0139">CF(1)</keyword>
<dbReference type="AlphaFoldDB" id="A0A2V1EDQ5"/>
<keyword evidence="9" id="KW-0472">Membrane</keyword>
<organism evidence="13 14">
    <name type="scientific">Periconia macrospinosa</name>
    <dbReference type="NCBI Taxonomy" id="97972"/>
    <lineage>
        <taxon>Eukaryota</taxon>
        <taxon>Fungi</taxon>
        <taxon>Dikarya</taxon>
        <taxon>Ascomycota</taxon>
        <taxon>Pezizomycotina</taxon>
        <taxon>Dothideomycetes</taxon>
        <taxon>Pleosporomycetidae</taxon>
        <taxon>Pleosporales</taxon>
        <taxon>Massarineae</taxon>
        <taxon>Periconiaceae</taxon>
        <taxon>Periconia</taxon>
    </lineage>
</organism>
<evidence type="ECO:0000313" key="14">
    <source>
        <dbReference type="Proteomes" id="UP000244855"/>
    </source>
</evidence>
<evidence type="ECO:0000256" key="4">
    <source>
        <dbReference type="ARBA" id="ARBA00022448"/>
    </source>
</evidence>
<comment type="similarity">
    <text evidence="2">Belongs to the ATPase gamma chain family.</text>
</comment>
<comment type="subcellular location">
    <subcellularLocation>
        <location evidence="1">Mitochondrion inner membrane</location>
        <topology evidence="1">Peripheral membrane protein</topology>
    </subcellularLocation>
</comment>
<evidence type="ECO:0000313" key="13">
    <source>
        <dbReference type="EMBL" id="PVI08252.1"/>
    </source>
</evidence>
<dbReference type="CDD" id="cd12151">
    <property type="entry name" value="F1-ATPase_gamma"/>
    <property type="match status" value="1"/>
</dbReference>
<evidence type="ECO:0000256" key="12">
    <source>
        <dbReference type="ARBA" id="ARBA00031066"/>
    </source>
</evidence>
<accession>A0A2V1EDQ5</accession>
<name>A0A2V1EDQ5_9PLEO</name>
<evidence type="ECO:0000256" key="6">
    <source>
        <dbReference type="ARBA" id="ARBA00022792"/>
    </source>
</evidence>
<evidence type="ECO:0000256" key="11">
    <source>
        <dbReference type="ARBA" id="ARBA00023310"/>
    </source>
</evidence>
<keyword evidence="7" id="KW-0406">Ion transport</keyword>
<dbReference type="Pfam" id="PF00231">
    <property type="entry name" value="ATP-synt"/>
    <property type="match status" value="1"/>
</dbReference>
<dbReference type="InterPro" id="IPR000131">
    <property type="entry name" value="ATP_synth_F1_gsu"/>
</dbReference>
<evidence type="ECO:0000256" key="2">
    <source>
        <dbReference type="ARBA" id="ARBA00007681"/>
    </source>
</evidence>
<dbReference type="FunFam" id="3.40.1380.10:FF:000003">
    <property type="entry name" value="ATP synthase subunit gamma"/>
    <property type="match status" value="1"/>
</dbReference>
<dbReference type="PANTHER" id="PTHR11693:SF22">
    <property type="entry name" value="ATP SYNTHASE SUBUNIT GAMMA, MITOCHONDRIAL"/>
    <property type="match status" value="1"/>
</dbReference>
<reference evidence="13 14" key="1">
    <citation type="journal article" date="2018" name="Sci. Rep.">
        <title>Comparative genomics provides insights into the lifestyle and reveals functional heterogeneity of dark septate endophytic fungi.</title>
        <authorList>
            <person name="Knapp D.G."/>
            <person name="Nemeth J.B."/>
            <person name="Barry K."/>
            <person name="Hainaut M."/>
            <person name="Henrissat B."/>
            <person name="Johnson J."/>
            <person name="Kuo A."/>
            <person name="Lim J.H.P."/>
            <person name="Lipzen A."/>
            <person name="Nolan M."/>
            <person name="Ohm R.A."/>
            <person name="Tamas L."/>
            <person name="Grigoriev I.V."/>
            <person name="Spatafora J.W."/>
            <person name="Nagy L.G."/>
            <person name="Kovacs G.M."/>
        </authorList>
    </citation>
    <scope>NUCLEOTIDE SEQUENCE [LARGE SCALE GENOMIC DNA]</scope>
    <source>
        <strain evidence="13 14">DSE2036</strain>
    </source>
</reference>
<dbReference type="Gene3D" id="3.40.1380.10">
    <property type="match status" value="1"/>
</dbReference>
<evidence type="ECO:0000256" key="7">
    <source>
        <dbReference type="ARBA" id="ARBA00023065"/>
    </source>
</evidence>
<dbReference type="PANTHER" id="PTHR11693">
    <property type="entry name" value="ATP SYNTHASE GAMMA CHAIN"/>
    <property type="match status" value="1"/>
</dbReference>
<dbReference type="EMBL" id="KZ805301">
    <property type="protein sequence ID" value="PVI08252.1"/>
    <property type="molecule type" value="Genomic_DNA"/>
</dbReference>
<dbReference type="GO" id="GO:0045259">
    <property type="term" value="C:proton-transporting ATP synthase complex"/>
    <property type="evidence" value="ECO:0007669"/>
    <property type="project" value="UniProtKB-KW"/>
</dbReference>
<dbReference type="STRING" id="97972.A0A2V1EDQ5"/>
<dbReference type="SUPFAM" id="SSF52943">
    <property type="entry name" value="ATP synthase (F1-ATPase), gamma subunit"/>
    <property type="match status" value="1"/>
</dbReference>
<evidence type="ECO:0000256" key="5">
    <source>
        <dbReference type="ARBA" id="ARBA00022781"/>
    </source>
</evidence>
<dbReference type="InterPro" id="IPR035968">
    <property type="entry name" value="ATP_synth_F1_ATPase_gsu"/>
</dbReference>
<proteinExistence type="inferred from homology"/>
<evidence type="ECO:0000256" key="1">
    <source>
        <dbReference type="ARBA" id="ARBA00004637"/>
    </source>
</evidence>
<evidence type="ECO:0000256" key="9">
    <source>
        <dbReference type="ARBA" id="ARBA00023136"/>
    </source>
</evidence>
<dbReference type="InterPro" id="IPR023632">
    <property type="entry name" value="ATP_synth_F1_gsu_CS"/>
</dbReference>
<keyword evidence="4" id="KW-0813">Transport</keyword>
<protein>
    <recommendedName>
        <fullName evidence="3">ATP synthase subunit gamma, mitochondrial</fullName>
    </recommendedName>
    <alternativeName>
        <fullName evidence="12">F-ATPase gamma subunit</fullName>
    </alternativeName>
</protein>
<dbReference type="OrthoDB" id="239812at2759"/>
<sequence length="388" mass="42281">MAGQIFFSMTNTFIFTFSRLPAGRSQKSEARAARLAPRWETVSSLCTPGHSRFRFPSSAKPAVEQSNPTTAACHLHSIYTLPPPPMMLSRAVRPALRTGLAAAARPAPLINNNAATYATLREIEGRLKSIKNIEKITKTMKIVASTKLTRAQRAMADSRTYGQTSNTVFEKAETKPVEGEGKKTLIVVCSSDKGLCGGIHSGMSRTVRKMLLEQPDAELVVLGEKCKAQLSRSNGKNFVLNFSGVGKDVPTFAEAASIADRISMLPGDYSSIKIVYNKFLNAQSYEPTVIEAFSEEAIAQSPQYSAFEIDDEVLPNLREYALANSLFWALAEGHACEQSARRNAMDNASKNAGDMINKFQILFNRTRQAVITGELVEIITGAAASEDS</sequence>
<keyword evidence="11" id="KW-0066">ATP synthesis</keyword>